<comment type="caution">
    <text evidence="1">The sequence shown here is derived from an EMBL/GenBank/DDBJ whole genome shotgun (WGS) entry which is preliminary data.</text>
</comment>
<name>A0ABN1LJF0_9CLOT</name>
<organism evidence="1 2">
    <name type="scientific">Clostridium nitritogenes</name>
    <dbReference type="NCBI Taxonomy" id="83340"/>
    <lineage>
        <taxon>Bacteria</taxon>
        <taxon>Bacillati</taxon>
        <taxon>Bacillota</taxon>
        <taxon>Clostridia</taxon>
        <taxon>Eubacteriales</taxon>
        <taxon>Clostridiaceae</taxon>
        <taxon>Clostridium</taxon>
    </lineage>
</organism>
<protein>
    <submittedName>
        <fullName evidence="1">Uncharacterized protein</fullName>
    </submittedName>
</protein>
<dbReference type="EMBL" id="BAAACO010000001">
    <property type="protein sequence ID" value="GAA0856822.1"/>
    <property type="molecule type" value="Genomic_DNA"/>
</dbReference>
<gene>
    <name evidence="1" type="ORF">GCM10008916_07980</name>
</gene>
<evidence type="ECO:0000313" key="2">
    <source>
        <dbReference type="Proteomes" id="UP001501764"/>
    </source>
</evidence>
<sequence>MKLKEGDSIRLVYRDYHHKADNYDGTVNKIYKNYILLDLENYKVCVGVADIIDPNQNILKIRVNKEWVDVTKDMLEVGVSNGFNQEVWSRRIG</sequence>
<dbReference type="RefSeq" id="WP_346025822.1">
    <property type="nucleotide sequence ID" value="NZ_BAAACO010000001.1"/>
</dbReference>
<reference evidence="1 2" key="1">
    <citation type="journal article" date="2019" name="Int. J. Syst. Evol. Microbiol.">
        <title>The Global Catalogue of Microorganisms (GCM) 10K type strain sequencing project: providing services to taxonomists for standard genome sequencing and annotation.</title>
        <authorList>
            <consortium name="The Broad Institute Genomics Platform"/>
            <consortium name="The Broad Institute Genome Sequencing Center for Infectious Disease"/>
            <person name="Wu L."/>
            <person name="Ma J."/>
        </authorList>
    </citation>
    <scope>NUCLEOTIDE SEQUENCE [LARGE SCALE GENOMIC DNA]</scope>
    <source>
        <strain evidence="1 2">JCM 6485</strain>
    </source>
</reference>
<proteinExistence type="predicted"/>
<dbReference type="Proteomes" id="UP001501764">
    <property type="component" value="Unassembled WGS sequence"/>
</dbReference>
<keyword evidence="2" id="KW-1185">Reference proteome</keyword>
<accession>A0ABN1LJF0</accession>
<evidence type="ECO:0000313" key="1">
    <source>
        <dbReference type="EMBL" id="GAA0856822.1"/>
    </source>
</evidence>